<organism evidence="3 4">
    <name type="scientific">Streptomyces cupreus</name>
    <dbReference type="NCBI Taxonomy" id="2759956"/>
    <lineage>
        <taxon>Bacteria</taxon>
        <taxon>Bacillati</taxon>
        <taxon>Actinomycetota</taxon>
        <taxon>Actinomycetes</taxon>
        <taxon>Kitasatosporales</taxon>
        <taxon>Streptomycetaceae</taxon>
        <taxon>Streptomyces</taxon>
    </lineage>
</organism>
<dbReference type="InterPro" id="IPR013783">
    <property type="entry name" value="Ig-like_fold"/>
</dbReference>
<feature type="domain" description="Alpha-1,4-glucan:maltose-1-phosphate maltosyltransferase" evidence="2">
    <location>
        <begin position="44"/>
        <end position="71"/>
    </location>
</feature>
<dbReference type="AlphaFoldDB" id="A0A7X1JBY1"/>
<sequence>MPATHHSSAPQTRKPETSPVRRPAAAGPPVPEPPSAAAGAPGVGRIPVLDVRPVVQGGRRPAKAVTGETFE</sequence>
<feature type="compositionally biased region" description="Polar residues" evidence="1">
    <location>
        <begin position="1"/>
        <end position="11"/>
    </location>
</feature>
<evidence type="ECO:0000256" key="1">
    <source>
        <dbReference type="SAM" id="MobiDB-lite"/>
    </source>
</evidence>
<comment type="caution">
    <text evidence="3">The sequence shown here is derived from an EMBL/GenBank/DDBJ whole genome shotgun (WGS) entry which is preliminary data.</text>
</comment>
<feature type="compositionally biased region" description="Low complexity" evidence="1">
    <location>
        <begin position="35"/>
        <end position="45"/>
    </location>
</feature>
<reference evidence="3 4" key="1">
    <citation type="submission" date="2020-08" db="EMBL/GenBank/DDBJ databases">
        <title>Streptomyces sp. PSKA01 genome sequencing and assembly.</title>
        <authorList>
            <person name="Mandal S."/>
            <person name="Maiti P.K."/>
            <person name="Das P."/>
        </authorList>
    </citation>
    <scope>NUCLEOTIDE SEQUENCE [LARGE SCALE GENOMIC DNA]</scope>
    <source>
        <strain evidence="3 4">PSKA01</strain>
    </source>
</reference>
<evidence type="ECO:0000313" key="4">
    <source>
        <dbReference type="Proteomes" id="UP000584670"/>
    </source>
</evidence>
<dbReference type="Proteomes" id="UP000584670">
    <property type="component" value="Unassembled WGS sequence"/>
</dbReference>
<dbReference type="RefSeq" id="WP_186287424.1">
    <property type="nucleotide sequence ID" value="NZ_JACMSF010000079.1"/>
</dbReference>
<dbReference type="InterPro" id="IPR021828">
    <property type="entry name" value="GlgE_dom_N/S"/>
</dbReference>
<feature type="region of interest" description="Disordered" evidence="1">
    <location>
        <begin position="1"/>
        <end position="71"/>
    </location>
</feature>
<protein>
    <submittedName>
        <fullName evidence="3">DUF3416 domain-containing protein</fullName>
    </submittedName>
</protein>
<evidence type="ECO:0000259" key="2">
    <source>
        <dbReference type="Pfam" id="PF11896"/>
    </source>
</evidence>
<evidence type="ECO:0000313" key="3">
    <source>
        <dbReference type="EMBL" id="MBC2907475.1"/>
    </source>
</evidence>
<dbReference type="GO" id="GO:0004553">
    <property type="term" value="F:hydrolase activity, hydrolyzing O-glycosyl compounds"/>
    <property type="evidence" value="ECO:0007669"/>
    <property type="project" value="InterPro"/>
</dbReference>
<name>A0A7X1JBY1_9ACTN</name>
<feature type="non-terminal residue" evidence="3">
    <location>
        <position position="71"/>
    </location>
</feature>
<dbReference type="EMBL" id="JACMSF010000079">
    <property type="protein sequence ID" value="MBC2907475.1"/>
    <property type="molecule type" value="Genomic_DNA"/>
</dbReference>
<gene>
    <name evidence="3" type="ORF">H4N64_39380</name>
</gene>
<dbReference type="Pfam" id="PF11896">
    <property type="entry name" value="GlgE_dom_N_S"/>
    <property type="match status" value="1"/>
</dbReference>
<dbReference type="GO" id="GO:0005975">
    <property type="term" value="P:carbohydrate metabolic process"/>
    <property type="evidence" value="ECO:0007669"/>
    <property type="project" value="UniProtKB-ARBA"/>
</dbReference>
<accession>A0A7X1JBY1</accession>
<dbReference type="Gene3D" id="2.60.40.10">
    <property type="entry name" value="Immunoglobulins"/>
    <property type="match status" value="1"/>
</dbReference>
<keyword evidence="4" id="KW-1185">Reference proteome</keyword>
<proteinExistence type="predicted"/>